<dbReference type="Proteomes" id="UP000799537">
    <property type="component" value="Unassembled WGS sequence"/>
</dbReference>
<proteinExistence type="predicted"/>
<evidence type="ECO:0000313" key="2">
    <source>
        <dbReference type="EMBL" id="KAF2168496.1"/>
    </source>
</evidence>
<organism evidence="2 3">
    <name type="scientific">Zasmidium cellare ATCC 36951</name>
    <dbReference type="NCBI Taxonomy" id="1080233"/>
    <lineage>
        <taxon>Eukaryota</taxon>
        <taxon>Fungi</taxon>
        <taxon>Dikarya</taxon>
        <taxon>Ascomycota</taxon>
        <taxon>Pezizomycotina</taxon>
        <taxon>Dothideomycetes</taxon>
        <taxon>Dothideomycetidae</taxon>
        <taxon>Mycosphaerellales</taxon>
        <taxon>Mycosphaerellaceae</taxon>
        <taxon>Zasmidium</taxon>
    </lineage>
</organism>
<dbReference type="EMBL" id="ML993590">
    <property type="protein sequence ID" value="KAF2168496.1"/>
    <property type="molecule type" value="Genomic_DNA"/>
</dbReference>
<feature type="region of interest" description="Disordered" evidence="1">
    <location>
        <begin position="1"/>
        <end position="31"/>
    </location>
</feature>
<feature type="region of interest" description="Disordered" evidence="1">
    <location>
        <begin position="364"/>
        <end position="391"/>
    </location>
</feature>
<dbReference type="AlphaFoldDB" id="A0A6A6CSQ2"/>
<feature type="compositionally biased region" description="Polar residues" evidence="1">
    <location>
        <begin position="21"/>
        <end position="31"/>
    </location>
</feature>
<evidence type="ECO:0000313" key="3">
    <source>
        <dbReference type="Proteomes" id="UP000799537"/>
    </source>
</evidence>
<dbReference type="RefSeq" id="XP_033669385.1">
    <property type="nucleotide sequence ID" value="XM_033812290.1"/>
</dbReference>
<accession>A0A6A6CSQ2</accession>
<feature type="region of interest" description="Disordered" evidence="1">
    <location>
        <begin position="87"/>
        <end position="106"/>
    </location>
</feature>
<sequence length="402" mass="43742">MKMARSRPSASASEPGLAWTDPTTSGSSAMSGSCLRILASPNWRNGTLCWTGVDRRSLDSRRLSKEGLSWLNTRATTYCGSAKTCETRAGRSDGRRNASHPSPPLAGEVSVLDTALLGDLHLKIVDSCELAHQQRQKKEEERKEEKEEQSESPSKVKKVARKMAGAVRQALRRYLLSYVLIALGWMVQGHRHLASVRVRVDRLLHGGTLLIRIIDRGVVISDAETVGNHVEVGQKVVEETRRALGSVRFPRAGSIDTIHETDPLLLEWDHRIGLLERLDDLDVGRRSRGRDEGQVGRGAVVDGEAVVLVDTNINTLDERLVDWPTASSLDVGTTDVDVVVSHGSAMVSGGQGDGADSCVALDWSGVDGGQAEEGKQQQHREEDVEGGDGSKAKLRLILEEIS</sequence>
<evidence type="ECO:0000256" key="1">
    <source>
        <dbReference type="SAM" id="MobiDB-lite"/>
    </source>
</evidence>
<dbReference type="PROSITE" id="PS51257">
    <property type="entry name" value="PROKAR_LIPOPROTEIN"/>
    <property type="match status" value="1"/>
</dbReference>
<keyword evidence="3" id="KW-1185">Reference proteome</keyword>
<protein>
    <submittedName>
        <fullName evidence="2">Uncharacterized protein</fullName>
    </submittedName>
</protein>
<feature type="compositionally biased region" description="Basic and acidic residues" evidence="1">
    <location>
        <begin position="372"/>
        <end position="382"/>
    </location>
</feature>
<dbReference type="GeneID" id="54565562"/>
<feature type="compositionally biased region" description="Basic and acidic residues" evidence="1">
    <location>
        <begin position="136"/>
        <end position="146"/>
    </location>
</feature>
<gene>
    <name evidence="2" type="ORF">M409DRAFT_53162</name>
</gene>
<feature type="compositionally biased region" description="Low complexity" evidence="1">
    <location>
        <begin position="1"/>
        <end position="13"/>
    </location>
</feature>
<feature type="region of interest" description="Disordered" evidence="1">
    <location>
        <begin position="135"/>
        <end position="157"/>
    </location>
</feature>
<reference evidence="2" key="1">
    <citation type="journal article" date="2020" name="Stud. Mycol.">
        <title>101 Dothideomycetes genomes: a test case for predicting lifestyles and emergence of pathogens.</title>
        <authorList>
            <person name="Haridas S."/>
            <person name="Albert R."/>
            <person name="Binder M."/>
            <person name="Bloem J."/>
            <person name="Labutti K."/>
            <person name="Salamov A."/>
            <person name="Andreopoulos B."/>
            <person name="Baker S."/>
            <person name="Barry K."/>
            <person name="Bills G."/>
            <person name="Bluhm B."/>
            <person name="Cannon C."/>
            <person name="Castanera R."/>
            <person name="Culley D."/>
            <person name="Daum C."/>
            <person name="Ezra D."/>
            <person name="Gonzalez J."/>
            <person name="Henrissat B."/>
            <person name="Kuo A."/>
            <person name="Liang C."/>
            <person name="Lipzen A."/>
            <person name="Lutzoni F."/>
            <person name="Magnuson J."/>
            <person name="Mondo S."/>
            <person name="Nolan M."/>
            <person name="Ohm R."/>
            <person name="Pangilinan J."/>
            <person name="Park H.-J."/>
            <person name="Ramirez L."/>
            <person name="Alfaro M."/>
            <person name="Sun H."/>
            <person name="Tritt A."/>
            <person name="Yoshinaga Y."/>
            <person name="Zwiers L.-H."/>
            <person name="Turgeon B."/>
            <person name="Goodwin S."/>
            <person name="Spatafora J."/>
            <person name="Crous P."/>
            <person name="Grigoriev I."/>
        </authorList>
    </citation>
    <scope>NUCLEOTIDE SEQUENCE</scope>
    <source>
        <strain evidence="2">ATCC 36951</strain>
    </source>
</reference>
<feature type="compositionally biased region" description="Basic and acidic residues" evidence="1">
    <location>
        <begin position="87"/>
        <end position="96"/>
    </location>
</feature>
<name>A0A6A6CSQ2_ZASCE</name>